<accession>A0A4Q9MX36</accession>
<dbReference type="EMBL" id="ML143401">
    <property type="protein sequence ID" value="TBU31111.1"/>
    <property type="molecule type" value="Genomic_DNA"/>
</dbReference>
<dbReference type="Proteomes" id="UP000292957">
    <property type="component" value="Unassembled WGS sequence"/>
</dbReference>
<feature type="region of interest" description="Disordered" evidence="1">
    <location>
        <begin position="541"/>
        <end position="570"/>
    </location>
</feature>
<dbReference type="AlphaFoldDB" id="A0A4Q9MX36"/>
<organism evidence="2">
    <name type="scientific">Dichomitus squalens</name>
    <dbReference type="NCBI Taxonomy" id="114155"/>
    <lineage>
        <taxon>Eukaryota</taxon>
        <taxon>Fungi</taxon>
        <taxon>Dikarya</taxon>
        <taxon>Basidiomycota</taxon>
        <taxon>Agaricomycotina</taxon>
        <taxon>Agaricomycetes</taxon>
        <taxon>Polyporales</taxon>
        <taxon>Polyporaceae</taxon>
        <taxon>Dichomitus</taxon>
    </lineage>
</organism>
<dbReference type="OrthoDB" id="2754443at2759"/>
<evidence type="ECO:0000256" key="1">
    <source>
        <dbReference type="SAM" id="MobiDB-lite"/>
    </source>
</evidence>
<proteinExistence type="predicted"/>
<sequence length="570" mass="62378">MENIRPPFLHQDSYFSIAEQLWLRQAYQRDEVQDALSHDKAPVKDAAGVLQWLFRQEMTKPGPGESEEDFKARVRRARKEDRPRLSRKVETQAEFDERMKTLPEHIYKWVSDWRGTLKRVKGAGMVAWQGPPIPPITKPRKPRALTGLDVFQTSAEAPPWPVIETADGKSRADVAGWRKICAEAWPALSDQEQAIYTAVADDRNRKRAAEADGDHDIDDLDQESDDESQGGGTGVAPKAEDVAAWIDILMEALYKNAGWGGFVYVGGPDDTDSKGKGVNRYGLSFHQALLQAIGWTPQEFEMVFDLWVQQSVAGPQTEEERTFAVLATRALLRYREIMKAQQSSTTTLGAGTSTTVVARPVIATDAPAVEQVPISPLISGDASATSSSRGPIPATGDVNSVHDEAVSLTSVDEHYFLHDDLPMQDVTQQASTTRGEDVPPSPFGEHIPGSGKVNNVPDEALSLPNDAESYFDTDDLPMPDATPEALTPRIASERTEEAVDVGAAPVRLEEAITRPRGGRKKAQASGVPMPEATGLQEIARPTRSVKKTARARGDGMDGTAPLITKRAKNM</sequence>
<feature type="region of interest" description="Disordered" evidence="1">
    <location>
        <begin position="57"/>
        <end position="85"/>
    </location>
</feature>
<feature type="region of interest" description="Disordered" evidence="1">
    <location>
        <begin position="432"/>
        <end position="453"/>
    </location>
</feature>
<evidence type="ECO:0000313" key="2">
    <source>
        <dbReference type="EMBL" id="TBU31111.1"/>
    </source>
</evidence>
<protein>
    <recommendedName>
        <fullName evidence="3">HMG box domain-containing protein</fullName>
    </recommendedName>
</protein>
<name>A0A4Q9MX36_9APHY</name>
<reference evidence="2" key="1">
    <citation type="submission" date="2019-01" db="EMBL/GenBank/DDBJ databases">
        <title>Draft genome sequences of three monokaryotic isolates of the white-rot basidiomycete fungus Dichomitus squalens.</title>
        <authorList>
            <consortium name="DOE Joint Genome Institute"/>
            <person name="Lopez S.C."/>
            <person name="Andreopoulos B."/>
            <person name="Pangilinan J."/>
            <person name="Lipzen A."/>
            <person name="Riley R."/>
            <person name="Ahrendt S."/>
            <person name="Ng V."/>
            <person name="Barry K."/>
            <person name="Daum C."/>
            <person name="Grigoriev I.V."/>
            <person name="Hilden K.S."/>
            <person name="Makela M.R."/>
            <person name="de Vries R.P."/>
        </authorList>
    </citation>
    <scope>NUCLEOTIDE SEQUENCE [LARGE SCALE GENOMIC DNA]</scope>
    <source>
        <strain evidence="2">OM18370.1</strain>
    </source>
</reference>
<gene>
    <name evidence="2" type="ORF">BD311DRAFT_776334</name>
</gene>
<feature type="compositionally biased region" description="Acidic residues" evidence="1">
    <location>
        <begin position="215"/>
        <end position="228"/>
    </location>
</feature>
<evidence type="ECO:0008006" key="3">
    <source>
        <dbReference type="Google" id="ProtNLM"/>
    </source>
</evidence>
<feature type="region of interest" description="Disordered" evidence="1">
    <location>
        <begin position="207"/>
        <end position="236"/>
    </location>
</feature>